<keyword evidence="5 10" id="KW-0997">Cell inner membrane</keyword>
<comment type="similarity">
    <text evidence="2 10">Belongs to the TonB family.</text>
</comment>
<dbReference type="AlphaFoldDB" id="A0A0U2Z568"/>
<evidence type="ECO:0000256" key="3">
    <source>
        <dbReference type="ARBA" id="ARBA00022448"/>
    </source>
</evidence>
<dbReference type="InterPro" id="IPR051045">
    <property type="entry name" value="TonB-dependent_transducer"/>
</dbReference>
<dbReference type="GO" id="GO:0031992">
    <property type="term" value="F:energy transducer activity"/>
    <property type="evidence" value="ECO:0007669"/>
    <property type="project" value="InterPro"/>
</dbReference>
<gene>
    <name evidence="12" type="ORF">AT746_04515</name>
</gene>
<dbReference type="KEGG" id="lal:AT746_04515"/>
<feature type="transmembrane region" description="Helical" evidence="10">
    <location>
        <begin position="15"/>
        <end position="35"/>
    </location>
</feature>
<evidence type="ECO:0000256" key="4">
    <source>
        <dbReference type="ARBA" id="ARBA00022475"/>
    </source>
</evidence>
<evidence type="ECO:0000256" key="2">
    <source>
        <dbReference type="ARBA" id="ARBA00006555"/>
    </source>
</evidence>
<reference evidence="12 13" key="1">
    <citation type="submission" date="2015-12" db="EMBL/GenBank/DDBJ databases">
        <title>Complete genome of Lacimicrobium alkaliphilum KCTC 32984.</title>
        <authorList>
            <person name="Kim S.-G."/>
            <person name="Lee Y.-J."/>
        </authorList>
    </citation>
    <scope>NUCLEOTIDE SEQUENCE [LARGE SCALE GENOMIC DNA]</scope>
    <source>
        <strain evidence="12 13">YelD216</strain>
    </source>
</reference>
<keyword evidence="9 10" id="KW-0472">Membrane</keyword>
<evidence type="ECO:0000256" key="10">
    <source>
        <dbReference type="RuleBase" id="RU362123"/>
    </source>
</evidence>
<organism evidence="12 13">
    <name type="scientific">Lacimicrobium alkaliphilum</name>
    <dbReference type="NCBI Taxonomy" id="1526571"/>
    <lineage>
        <taxon>Bacteria</taxon>
        <taxon>Pseudomonadati</taxon>
        <taxon>Pseudomonadota</taxon>
        <taxon>Gammaproteobacteria</taxon>
        <taxon>Alteromonadales</taxon>
        <taxon>Alteromonadaceae</taxon>
        <taxon>Lacimicrobium</taxon>
    </lineage>
</organism>
<keyword evidence="6 10" id="KW-0812">Transmembrane</keyword>
<evidence type="ECO:0000256" key="9">
    <source>
        <dbReference type="ARBA" id="ARBA00023136"/>
    </source>
</evidence>
<dbReference type="Proteomes" id="UP000068447">
    <property type="component" value="Chromosome"/>
</dbReference>
<evidence type="ECO:0000256" key="7">
    <source>
        <dbReference type="ARBA" id="ARBA00022927"/>
    </source>
</evidence>
<keyword evidence="7 10" id="KW-0653">Protein transport</keyword>
<evidence type="ECO:0000256" key="6">
    <source>
        <dbReference type="ARBA" id="ARBA00022692"/>
    </source>
</evidence>
<evidence type="ECO:0000256" key="8">
    <source>
        <dbReference type="ARBA" id="ARBA00022989"/>
    </source>
</evidence>
<dbReference type="GO" id="GO:0005886">
    <property type="term" value="C:plasma membrane"/>
    <property type="evidence" value="ECO:0007669"/>
    <property type="project" value="UniProtKB-SubCell"/>
</dbReference>
<dbReference type="RefSeq" id="WP_062477036.1">
    <property type="nucleotide sequence ID" value="NZ_CP013650.1"/>
</dbReference>
<dbReference type="InterPro" id="IPR006260">
    <property type="entry name" value="TonB/TolA_C"/>
</dbReference>
<dbReference type="PROSITE" id="PS52015">
    <property type="entry name" value="TONB_CTD"/>
    <property type="match status" value="1"/>
</dbReference>
<dbReference type="GO" id="GO:0015031">
    <property type="term" value="P:protein transport"/>
    <property type="evidence" value="ECO:0007669"/>
    <property type="project" value="UniProtKB-UniRule"/>
</dbReference>
<dbReference type="FunFam" id="3.30.1150.10:FF:000006">
    <property type="entry name" value="Protein TonB"/>
    <property type="match status" value="1"/>
</dbReference>
<comment type="subcellular location">
    <subcellularLocation>
        <location evidence="1 10">Cell inner membrane</location>
        <topology evidence="1 10">Single-pass membrane protein</topology>
        <orientation evidence="1 10">Periplasmic side</orientation>
    </subcellularLocation>
</comment>
<keyword evidence="13" id="KW-1185">Reference proteome</keyword>
<dbReference type="NCBIfam" id="TIGR01352">
    <property type="entry name" value="tonB_Cterm"/>
    <property type="match status" value="1"/>
</dbReference>
<protein>
    <recommendedName>
        <fullName evidence="10">Protein TonB</fullName>
    </recommendedName>
</protein>
<evidence type="ECO:0000256" key="5">
    <source>
        <dbReference type="ARBA" id="ARBA00022519"/>
    </source>
</evidence>
<keyword evidence="8 10" id="KW-1133">Transmembrane helix</keyword>
<dbReference type="SUPFAM" id="SSF74653">
    <property type="entry name" value="TolA/TonB C-terminal domain"/>
    <property type="match status" value="1"/>
</dbReference>
<accession>A0A0U2Z568</accession>
<dbReference type="Pfam" id="PF03544">
    <property type="entry name" value="TonB_C"/>
    <property type="match status" value="1"/>
</dbReference>
<keyword evidence="3 10" id="KW-0813">Transport</keyword>
<dbReference type="STRING" id="1526571.AT746_04515"/>
<evidence type="ECO:0000313" key="13">
    <source>
        <dbReference type="Proteomes" id="UP000068447"/>
    </source>
</evidence>
<dbReference type="PANTHER" id="PTHR33446:SF14">
    <property type="entry name" value="PROTEIN TONB"/>
    <property type="match status" value="1"/>
</dbReference>
<keyword evidence="4 10" id="KW-1003">Cell membrane</keyword>
<keyword evidence="10" id="KW-0735">Signal-anchor</keyword>
<evidence type="ECO:0000256" key="1">
    <source>
        <dbReference type="ARBA" id="ARBA00004383"/>
    </source>
</evidence>
<dbReference type="InterPro" id="IPR003538">
    <property type="entry name" value="TonB"/>
</dbReference>
<dbReference type="Gene3D" id="3.30.2420.10">
    <property type="entry name" value="TonB"/>
    <property type="match status" value="1"/>
</dbReference>
<sequence>MKTANIMPESIPQNFIKVFTFSILASAVTFGLFVLMDTLTRIDETTKAEQATYIPIVAVMEEPRLEEPRETLPAPPELLIPPERTRAEPVQNTEVPGIGTNYNPAIPKSDFGTETLQSFMPSDNNAMPIVRVEPKYPVEAAREGIEGWVKLSFDINSLGQVENVRVLDAEPTRVFEREAKRALLRWKYKAKVIEGKAIRQSGQVVMLSFNLDS</sequence>
<dbReference type="GO" id="GO:0055085">
    <property type="term" value="P:transmembrane transport"/>
    <property type="evidence" value="ECO:0007669"/>
    <property type="project" value="InterPro"/>
</dbReference>
<evidence type="ECO:0000259" key="11">
    <source>
        <dbReference type="PROSITE" id="PS52015"/>
    </source>
</evidence>
<proteinExistence type="inferred from homology"/>
<dbReference type="EMBL" id="CP013650">
    <property type="protein sequence ID" value="ALS97604.1"/>
    <property type="molecule type" value="Genomic_DNA"/>
</dbReference>
<feature type="domain" description="TonB C-terminal" evidence="11">
    <location>
        <begin position="121"/>
        <end position="213"/>
    </location>
</feature>
<dbReference type="InterPro" id="IPR037682">
    <property type="entry name" value="TonB_C"/>
</dbReference>
<dbReference type="PANTHER" id="PTHR33446">
    <property type="entry name" value="PROTEIN TONB-RELATED"/>
    <property type="match status" value="1"/>
</dbReference>
<dbReference type="GO" id="GO:0030288">
    <property type="term" value="C:outer membrane-bounded periplasmic space"/>
    <property type="evidence" value="ECO:0007669"/>
    <property type="project" value="InterPro"/>
</dbReference>
<name>A0A0U2Z568_9ALTE</name>
<dbReference type="GO" id="GO:0015891">
    <property type="term" value="P:siderophore transport"/>
    <property type="evidence" value="ECO:0007669"/>
    <property type="project" value="InterPro"/>
</dbReference>
<dbReference type="PRINTS" id="PR01374">
    <property type="entry name" value="TONBPROTEIN"/>
</dbReference>
<evidence type="ECO:0000313" key="12">
    <source>
        <dbReference type="EMBL" id="ALS97604.1"/>
    </source>
</evidence>
<comment type="function">
    <text evidence="10">Interacts with outer membrane receptor proteins that carry out high-affinity binding and energy dependent uptake into the periplasmic space of specific substrates. It could act to transduce energy from the cytoplasmic membrane to specific energy-requiring processes in the outer membrane, resulting in the release into the periplasm of ligands bound by these outer membrane proteins.</text>
</comment>